<accession>A0A0H5R935</accession>
<evidence type="ECO:0000313" key="1">
    <source>
        <dbReference type="EMBL" id="CRZ04904.1"/>
    </source>
</evidence>
<dbReference type="EMBL" id="HACM01004462">
    <property type="protein sequence ID" value="CRZ04904.1"/>
    <property type="molecule type" value="Transcribed_RNA"/>
</dbReference>
<dbReference type="EMBL" id="HACM01004463">
    <property type="protein sequence ID" value="CRZ04905.1"/>
    <property type="molecule type" value="Transcribed_RNA"/>
</dbReference>
<name>A0A0H5R935_9EUKA</name>
<dbReference type="AlphaFoldDB" id="A0A0H5R935"/>
<protein>
    <submittedName>
        <fullName evidence="1">Uncharacterized protein</fullName>
    </submittedName>
</protein>
<sequence length="176" mass="19275">MMAQKAIDDDVIRNNLICPYSHITTDVDISDGNVFLDYGDEVDIMIRATPSSAIPSHLFSLAIIDSLLDYVNGEGFGCLVGFKSGSKPLDQSVSLIKDVKESSLTTIAYRLRLSDSRLYHEQSGSGRSMRNTPIRLIAFDTSGACKQLNYDSNTAQTSRSSAQLLSTIIIASRILF</sequence>
<organism evidence="1">
    <name type="scientific">Spongospora subterranea</name>
    <dbReference type="NCBI Taxonomy" id="70186"/>
    <lineage>
        <taxon>Eukaryota</taxon>
        <taxon>Sar</taxon>
        <taxon>Rhizaria</taxon>
        <taxon>Endomyxa</taxon>
        <taxon>Phytomyxea</taxon>
        <taxon>Plasmodiophorida</taxon>
        <taxon>Plasmodiophoridae</taxon>
        <taxon>Spongospora</taxon>
    </lineage>
</organism>
<reference evidence="1" key="1">
    <citation type="submission" date="2015-04" db="EMBL/GenBank/DDBJ databases">
        <title>The genome sequence of the plant pathogenic Rhizarian Plasmodiophora brassicae reveals insights in its biotrophic life cycle and the origin of chitin synthesis.</title>
        <authorList>
            <person name="Schwelm A."/>
            <person name="Fogelqvist J."/>
            <person name="Knaust A."/>
            <person name="Julke S."/>
            <person name="Lilja T."/>
            <person name="Dhandapani V."/>
            <person name="Bonilla-Rosso G."/>
            <person name="Karlsson M."/>
            <person name="Shevchenko A."/>
            <person name="Choi S.R."/>
            <person name="Kim H.G."/>
            <person name="Park J.Y."/>
            <person name="Lim Y.P."/>
            <person name="Ludwig-Muller J."/>
            <person name="Dixelius C."/>
        </authorList>
    </citation>
    <scope>NUCLEOTIDE SEQUENCE</scope>
    <source>
        <tissue evidence="1">Potato root galls</tissue>
    </source>
</reference>
<proteinExistence type="predicted"/>